<evidence type="ECO:0000256" key="2">
    <source>
        <dbReference type="SAM" id="Phobius"/>
    </source>
</evidence>
<reference evidence="3" key="2">
    <citation type="submission" date="2004-02" db="EMBL/GenBank/DDBJ databases">
        <authorList>
            <consortium name="Genoscope"/>
            <consortium name="Whitehead Institute Centre for Genome Research"/>
        </authorList>
    </citation>
    <scope>NUCLEOTIDE SEQUENCE</scope>
</reference>
<feature type="region of interest" description="Disordered" evidence="1">
    <location>
        <begin position="1"/>
        <end position="20"/>
    </location>
</feature>
<dbReference type="KEGG" id="tng:GSTEN00012485G001"/>
<evidence type="ECO:0000313" key="3">
    <source>
        <dbReference type="EMBL" id="CAF95723.1"/>
    </source>
</evidence>
<feature type="region of interest" description="Disordered" evidence="1">
    <location>
        <begin position="116"/>
        <end position="152"/>
    </location>
</feature>
<protein>
    <submittedName>
        <fullName evidence="3">(spotted green pufferfish) hypothetical protein</fullName>
    </submittedName>
</protein>
<dbReference type="AlphaFoldDB" id="Q4SUF9"/>
<name>Q4SUF9_TETNG</name>
<keyword evidence="2" id="KW-0472">Membrane</keyword>
<dbReference type="EMBL" id="CAAE01013950">
    <property type="protein sequence ID" value="CAF95723.1"/>
    <property type="molecule type" value="Genomic_DNA"/>
</dbReference>
<reference evidence="3" key="1">
    <citation type="journal article" date="2004" name="Nature">
        <title>Genome duplication in the teleost fish Tetraodon nigroviridis reveals the early vertebrate proto-karyotype.</title>
        <authorList>
            <person name="Jaillon O."/>
            <person name="Aury J.-M."/>
            <person name="Brunet F."/>
            <person name="Petit J.-L."/>
            <person name="Stange-Thomann N."/>
            <person name="Mauceli E."/>
            <person name="Bouneau L."/>
            <person name="Fischer C."/>
            <person name="Ozouf-Costaz C."/>
            <person name="Bernot A."/>
            <person name="Nicaud S."/>
            <person name="Jaffe D."/>
            <person name="Fisher S."/>
            <person name="Lutfalla G."/>
            <person name="Dossat C."/>
            <person name="Segurens B."/>
            <person name="Dasilva C."/>
            <person name="Salanoubat M."/>
            <person name="Levy M."/>
            <person name="Boudet N."/>
            <person name="Castellano S."/>
            <person name="Anthouard V."/>
            <person name="Jubin C."/>
            <person name="Castelli V."/>
            <person name="Katinka M."/>
            <person name="Vacherie B."/>
            <person name="Biemont C."/>
            <person name="Skalli Z."/>
            <person name="Cattolico L."/>
            <person name="Poulain J."/>
            <person name="De Berardinis V."/>
            <person name="Cruaud C."/>
            <person name="Duprat S."/>
            <person name="Brottier P."/>
            <person name="Coutanceau J.-P."/>
            <person name="Gouzy J."/>
            <person name="Parra G."/>
            <person name="Lardier G."/>
            <person name="Chapple C."/>
            <person name="McKernan K.J."/>
            <person name="McEwan P."/>
            <person name="Bosak S."/>
            <person name="Kellis M."/>
            <person name="Volff J.-N."/>
            <person name="Guigo R."/>
            <person name="Zody M.C."/>
            <person name="Mesirov J."/>
            <person name="Lindblad-Toh K."/>
            <person name="Birren B."/>
            <person name="Nusbaum C."/>
            <person name="Kahn D."/>
            <person name="Robinson-Rechavi M."/>
            <person name="Laudet V."/>
            <person name="Schachter V."/>
            <person name="Quetier F."/>
            <person name="Saurin W."/>
            <person name="Scarpelli C."/>
            <person name="Wincker P."/>
            <person name="Lander E.S."/>
            <person name="Weissenbach J."/>
            <person name="Roest Crollius H."/>
        </authorList>
    </citation>
    <scope>NUCLEOTIDE SEQUENCE [LARGE SCALE GENOMIC DNA]</scope>
</reference>
<proteinExistence type="predicted"/>
<feature type="transmembrane region" description="Helical" evidence="2">
    <location>
        <begin position="60"/>
        <end position="80"/>
    </location>
</feature>
<feature type="compositionally biased region" description="Low complexity" evidence="1">
    <location>
        <begin position="125"/>
        <end position="139"/>
    </location>
</feature>
<feature type="transmembrane region" description="Helical" evidence="2">
    <location>
        <begin position="30"/>
        <end position="54"/>
    </location>
</feature>
<gene>
    <name evidence="3" type="ORF">GSTENG00012485001</name>
</gene>
<dbReference type="OrthoDB" id="8932092at2759"/>
<accession>Q4SUF9</accession>
<sequence length="204" mass="21473">MVKPEEASTPSGWRPPTPPPIHHSLPSPSLCCACGLCTMLAGINVTLVGVLTFGSGNVTIIVGPLLLLVAAALFVGCCVVSRSRAHVTGGGRRGQQWGRMQGATVALEMETSEHTLQDTTAVQLSPPHSTSSSHKSNSSRNKEENHLRLHSTPGPAVVSTGVCVSLCAMWRHLKQSRPRCRVFSGIKAKSQVSPADSGLARPTP</sequence>
<evidence type="ECO:0000256" key="1">
    <source>
        <dbReference type="SAM" id="MobiDB-lite"/>
    </source>
</evidence>
<keyword evidence="2" id="KW-1133">Transmembrane helix</keyword>
<organism evidence="3">
    <name type="scientific">Tetraodon nigroviridis</name>
    <name type="common">Spotted green pufferfish</name>
    <name type="synonym">Chelonodon nigroviridis</name>
    <dbReference type="NCBI Taxonomy" id="99883"/>
    <lineage>
        <taxon>Eukaryota</taxon>
        <taxon>Metazoa</taxon>
        <taxon>Chordata</taxon>
        <taxon>Craniata</taxon>
        <taxon>Vertebrata</taxon>
        <taxon>Euteleostomi</taxon>
        <taxon>Actinopterygii</taxon>
        <taxon>Neopterygii</taxon>
        <taxon>Teleostei</taxon>
        <taxon>Neoteleostei</taxon>
        <taxon>Acanthomorphata</taxon>
        <taxon>Eupercaria</taxon>
        <taxon>Tetraodontiformes</taxon>
        <taxon>Tetradontoidea</taxon>
        <taxon>Tetraodontidae</taxon>
        <taxon>Tetraodon</taxon>
    </lineage>
</organism>
<comment type="caution">
    <text evidence="3">The sequence shown here is derived from an EMBL/GenBank/DDBJ whole genome shotgun (WGS) entry which is preliminary data.</text>
</comment>
<keyword evidence="2" id="KW-0812">Transmembrane</keyword>